<accession>A0A6V7PWR6</accession>
<keyword evidence="4" id="KW-1133">Transmembrane helix</keyword>
<evidence type="ECO:0000256" key="4">
    <source>
        <dbReference type="ARBA" id="ARBA00022989"/>
    </source>
</evidence>
<dbReference type="EMBL" id="LR862153">
    <property type="protein sequence ID" value="CAD1835384.1"/>
    <property type="molecule type" value="Genomic_DNA"/>
</dbReference>
<dbReference type="InterPro" id="IPR050352">
    <property type="entry name" value="ABCG_transporters"/>
</dbReference>
<dbReference type="GO" id="GO:0016020">
    <property type="term" value="C:membrane"/>
    <property type="evidence" value="ECO:0007669"/>
    <property type="project" value="UniProtKB-SubCell"/>
</dbReference>
<evidence type="ECO:0000256" key="5">
    <source>
        <dbReference type="ARBA" id="ARBA00023136"/>
    </source>
</evidence>
<protein>
    <recommendedName>
        <fullName evidence="7">ABC transporter family G domain-containing protein</fullName>
    </recommendedName>
</protein>
<evidence type="ECO:0000313" key="6">
    <source>
        <dbReference type="EMBL" id="CAD1835384.1"/>
    </source>
</evidence>
<keyword evidence="2" id="KW-0813">Transport</keyword>
<evidence type="ECO:0000256" key="3">
    <source>
        <dbReference type="ARBA" id="ARBA00022692"/>
    </source>
</evidence>
<dbReference type="GO" id="GO:0042626">
    <property type="term" value="F:ATPase-coupled transmembrane transporter activity"/>
    <property type="evidence" value="ECO:0007669"/>
    <property type="project" value="TreeGrafter"/>
</dbReference>
<reference evidence="6" key="1">
    <citation type="submission" date="2020-07" db="EMBL/GenBank/DDBJ databases">
        <authorList>
            <person name="Lin J."/>
        </authorList>
    </citation>
    <scope>NUCLEOTIDE SEQUENCE</scope>
</reference>
<dbReference type="PANTHER" id="PTHR48041:SF11">
    <property type="entry name" value="ABC TRANSPORTER G FAMILY MEMBER 16"/>
    <property type="match status" value="1"/>
</dbReference>
<evidence type="ECO:0000256" key="2">
    <source>
        <dbReference type="ARBA" id="ARBA00022448"/>
    </source>
</evidence>
<name>A0A6V7PWR6_ANACO</name>
<proteinExistence type="predicted"/>
<organism evidence="6">
    <name type="scientific">Ananas comosus var. bracteatus</name>
    <name type="common">red pineapple</name>
    <dbReference type="NCBI Taxonomy" id="296719"/>
    <lineage>
        <taxon>Eukaryota</taxon>
        <taxon>Viridiplantae</taxon>
        <taxon>Streptophyta</taxon>
        <taxon>Embryophyta</taxon>
        <taxon>Tracheophyta</taxon>
        <taxon>Spermatophyta</taxon>
        <taxon>Magnoliopsida</taxon>
        <taxon>Liliopsida</taxon>
        <taxon>Poales</taxon>
        <taxon>Bromeliaceae</taxon>
        <taxon>Bromelioideae</taxon>
        <taxon>Ananas</taxon>
    </lineage>
</organism>
<evidence type="ECO:0000256" key="1">
    <source>
        <dbReference type="ARBA" id="ARBA00004141"/>
    </source>
</evidence>
<gene>
    <name evidence="6" type="ORF">CB5_LOCUS18595</name>
</gene>
<evidence type="ECO:0008006" key="7">
    <source>
        <dbReference type="Google" id="ProtNLM"/>
    </source>
</evidence>
<comment type="subcellular location">
    <subcellularLocation>
        <location evidence="1">Membrane</location>
        <topology evidence="1">Multi-pass membrane protein</topology>
    </subcellularLocation>
</comment>
<sequence>METESQLRVPWWLTVQARRSSSHVPQISSVVTTFVHQRSRRVLVLVDRLLILSHGRTAYCGDPRRLVDFLAAFGRPVPVGESLAEFALDTARSSSPARRCRSSSSTPPPLRDMIAASISQGKLVPSRGR</sequence>
<dbReference type="PANTHER" id="PTHR48041">
    <property type="entry name" value="ABC TRANSPORTER G FAMILY MEMBER 28"/>
    <property type="match status" value="1"/>
</dbReference>
<dbReference type="AlphaFoldDB" id="A0A6V7PWR6"/>
<keyword evidence="5" id="KW-0472">Membrane</keyword>
<keyword evidence="3" id="KW-0812">Transmembrane</keyword>